<dbReference type="InterPro" id="IPR047187">
    <property type="entry name" value="SF1_C_Upf1"/>
</dbReference>
<dbReference type="InterPro" id="IPR050534">
    <property type="entry name" value="Coronavir_polyprotein_1ab"/>
</dbReference>
<evidence type="ECO:0000256" key="3">
    <source>
        <dbReference type="ARBA" id="ARBA00022806"/>
    </source>
</evidence>
<dbReference type="SUPFAM" id="SSF52540">
    <property type="entry name" value="P-loop containing nucleoside triphosphate hydrolases"/>
    <property type="match status" value="1"/>
</dbReference>
<evidence type="ECO:0000313" key="7">
    <source>
        <dbReference type="Proteomes" id="UP000219612"/>
    </source>
</evidence>
<evidence type="ECO:0000256" key="1">
    <source>
        <dbReference type="ARBA" id="ARBA00022741"/>
    </source>
</evidence>
<dbReference type="EMBL" id="OBDY01000023">
    <property type="protein sequence ID" value="SNY61781.1"/>
    <property type="molecule type" value="Genomic_DNA"/>
</dbReference>
<dbReference type="InterPro" id="IPR027417">
    <property type="entry name" value="P-loop_NTPase"/>
</dbReference>
<evidence type="ECO:0000256" key="4">
    <source>
        <dbReference type="ARBA" id="ARBA00022840"/>
    </source>
</evidence>
<evidence type="ECO:0000259" key="5">
    <source>
        <dbReference type="Pfam" id="PF13087"/>
    </source>
</evidence>
<name>A0A285JRU1_9ACTN</name>
<dbReference type="GO" id="GO:0016787">
    <property type="term" value="F:hydrolase activity"/>
    <property type="evidence" value="ECO:0007669"/>
    <property type="project" value="UniProtKB-KW"/>
</dbReference>
<dbReference type="PANTHER" id="PTHR43788:SF8">
    <property type="entry name" value="DNA-BINDING PROTEIN SMUBP-2"/>
    <property type="match status" value="1"/>
</dbReference>
<keyword evidence="4" id="KW-0067">ATP-binding</keyword>
<feature type="domain" description="DNA2/NAM7 helicase-like C-terminal" evidence="5">
    <location>
        <begin position="644"/>
        <end position="743"/>
    </location>
</feature>
<keyword evidence="1" id="KW-0547">Nucleotide-binding</keyword>
<dbReference type="InterPro" id="IPR041679">
    <property type="entry name" value="DNA2/NAM7-like_C"/>
</dbReference>
<dbReference type="GO" id="GO:0043139">
    <property type="term" value="F:5'-3' DNA helicase activity"/>
    <property type="evidence" value="ECO:0007669"/>
    <property type="project" value="TreeGrafter"/>
</dbReference>
<proteinExistence type="predicted"/>
<dbReference type="PANTHER" id="PTHR43788">
    <property type="entry name" value="DNA2/NAM7 HELICASE FAMILY MEMBER"/>
    <property type="match status" value="1"/>
</dbReference>
<keyword evidence="7" id="KW-1185">Reference proteome</keyword>
<protein>
    <submittedName>
        <fullName evidence="6">Part of AAA domain-containing protein</fullName>
    </submittedName>
</protein>
<dbReference type="AlphaFoldDB" id="A0A285JRU1"/>
<gene>
    <name evidence="6" type="ORF">SAMN05421748_12316</name>
</gene>
<reference evidence="6 7" key="1">
    <citation type="submission" date="2017-09" db="EMBL/GenBank/DDBJ databases">
        <authorList>
            <person name="Ehlers B."/>
            <person name="Leendertz F.H."/>
        </authorList>
    </citation>
    <scope>NUCLEOTIDE SEQUENCE [LARGE SCALE GENOMIC DNA]</scope>
    <source>
        <strain evidence="6 7">CGMCC 4.6857</strain>
    </source>
</reference>
<keyword evidence="2" id="KW-0378">Hydrolase</keyword>
<dbReference type="Pfam" id="PF13087">
    <property type="entry name" value="AAA_12"/>
    <property type="match status" value="1"/>
</dbReference>
<dbReference type="Gene3D" id="3.40.50.300">
    <property type="entry name" value="P-loop containing nucleotide triphosphate hydrolases"/>
    <property type="match status" value="3"/>
</dbReference>
<accession>A0A285JRU1</accession>
<evidence type="ECO:0000256" key="2">
    <source>
        <dbReference type="ARBA" id="ARBA00022801"/>
    </source>
</evidence>
<organism evidence="6 7">
    <name type="scientific">Paractinoplanes atraurantiacus</name>
    <dbReference type="NCBI Taxonomy" id="1036182"/>
    <lineage>
        <taxon>Bacteria</taxon>
        <taxon>Bacillati</taxon>
        <taxon>Actinomycetota</taxon>
        <taxon>Actinomycetes</taxon>
        <taxon>Micromonosporales</taxon>
        <taxon>Micromonosporaceae</taxon>
        <taxon>Paractinoplanes</taxon>
    </lineage>
</organism>
<evidence type="ECO:0000313" key="6">
    <source>
        <dbReference type="EMBL" id="SNY61781.1"/>
    </source>
</evidence>
<sequence>MLDVTRGGLPFVWLDAAHKAPRKAEVNRLAALGALHKEERPLRVGWGFLAGKTEIDGKLTKIRVPLLSQPVQLVRGIVGYTVAPAGDLEITPLIADRELAAALEAAPGVAQPGWLEATGTKAWLWSAARATGLTVDALGTSRRAPGDRVVLIPSAALYVVRDVFGAGLADSLRSWAGRDVTGTALAAIYADDRSEPGAADDEAVLSPLPLTRAQAEVVARARTAPITVVSGPPGNGKSHTVVAAALEVVHRGGSVLVATQSPHAAEVLAHLLERYPGPVPVLFGDAGGRERLAAELAAGSGQGVGERQLRADVAAVREALDSVRRQRALIVGALELELSAAELPDWQPLLPALAAEVPGAFDVTTEIDRVAGRLAKGAVSRWWTRLRLGARAGVRDERIVEAMKAATSQRAAARLAATGGTELEARWVALHAAEAALAEAVGAAMRDAARSEKRWDRDGRRGAAALATALRAGRNRRRELLAKLDAPPLVRALPLWIGTVADVEDLLPAAPGMFDLVVLDEASHVDQVRAAPVLARAKRALVVGDPRQLRFVSFVSDVEVADVLERNGADERLDVRRVSAFDLAAAAAPTTWLEEHHRSTPHLIGFSARRFYGDRLCVMTRTPVSESTDAIDIVRVSGDEVGAVLKIVEEQRDSGSIGVISPFRQQAEALEAALVEAYTVDQIEALGLRAGTVHAFQGSEAEVVIVSLGLSPGDPPARRRFVADPHLFNVMITRARRKLIVVTTLDKTEGLLSDFLAYAATPLPGAAETANPGGWPGELAAELKLLGVEVRPGYRVGPWTIDLCAGDIGVFCGPHPDGATAHLDRQRALHRAGWRLTDAFASRWSGDPRRAALEVAAIAGAADATRQP</sequence>
<dbReference type="CDD" id="cd18808">
    <property type="entry name" value="SF1_C_Upf1"/>
    <property type="match status" value="1"/>
</dbReference>
<dbReference type="Proteomes" id="UP000219612">
    <property type="component" value="Unassembled WGS sequence"/>
</dbReference>
<keyword evidence="3" id="KW-0347">Helicase</keyword>
<dbReference type="GO" id="GO:0005524">
    <property type="term" value="F:ATP binding"/>
    <property type="evidence" value="ECO:0007669"/>
    <property type="project" value="UniProtKB-KW"/>
</dbReference>